<keyword evidence="9 10" id="KW-0119">Carbohydrate metabolism</keyword>
<dbReference type="SUPFAM" id="SSF81296">
    <property type="entry name" value="E set domains"/>
    <property type="match status" value="2"/>
</dbReference>
<dbReference type="CDD" id="cd02855">
    <property type="entry name" value="E_set_GBE_prok_N"/>
    <property type="match status" value="1"/>
</dbReference>
<dbReference type="InterPro" id="IPR054169">
    <property type="entry name" value="GlgB_N"/>
</dbReference>
<dbReference type="GO" id="GO:0043169">
    <property type="term" value="F:cation binding"/>
    <property type="evidence" value="ECO:0007669"/>
    <property type="project" value="InterPro"/>
</dbReference>
<keyword evidence="7 10" id="KW-0808">Transferase</keyword>
<keyword evidence="5 10" id="KW-0321">Glycogen metabolism</keyword>
<feature type="domain" description="Glycosyl hydrolase family 13 catalytic" evidence="12">
    <location>
        <begin position="246"/>
        <end position="609"/>
    </location>
</feature>
<dbReference type="GO" id="GO:0004553">
    <property type="term" value="F:hydrolase activity, hydrolyzing O-glycosyl compounds"/>
    <property type="evidence" value="ECO:0007669"/>
    <property type="project" value="InterPro"/>
</dbReference>
<dbReference type="PANTHER" id="PTHR43651:SF3">
    <property type="entry name" value="1,4-ALPHA-GLUCAN-BRANCHING ENZYME"/>
    <property type="match status" value="1"/>
</dbReference>
<dbReference type="PANTHER" id="PTHR43651">
    <property type="entry name" value="1,4-ALPHA-GLUCAN-BRANCHING ENZYME"/>
    <property type="match status" value="1"/>
</dbReference>
<evidence type="ECO:0000256" key="8">
    <source>
        <dbReference type="ARBA" id="ARBA00023056"/>
    </source>
</evidence>
<dbReference type="PIRSF" id="PIRSF000463">
    <property type="entry name" value="GlgB"/>
    <property type="match status" value="1"/>
</dbReference>
<dbReference type="Gene3D" id="3.20.20.80">
    <property type="entry name" value="Glycosidases"/>
    <property type="match status" value="1"/>
</dbReference>
<keyword evidence="14" id="KW-1185">Reference proteome</keyword>
<dbReference type="NCBIfam" id="NF003811">
    <property type="entry name" value="PRK05402.1"/>
    <property type="match status" value="1"/>
</dbReference>
<gene>
    <name evidence="10 13" type="primary">glgB</name>
    <name evidence="13" type="ORF">HZU75_12855</name>
</gene>
<comment type="similarity">
    <text evidence="4 10">Belongs to the glycosyl hydrolase 13 family. GlgB subfamily.</text>
</comment>
<dbReference type="Proteomes" id="UP000510822">
    <property type="component" value="Chromosome"/>
</dbReference>
<protein>
    <recommendedName>
        <fullName evidence="10">1,4-alpha-glucan branching enzyme GlgB</fullName>
        <ecNumber evidence="10">2.4.1.18</ecNumber>
    </recommendedName>
    <alternativeName>
        <fullName evidence="10">1,4-alpha-D-glucan:1,4-alpha-D-glucan 6-glucosyl-transferase</fullName>
    </alternativeName>
    <alternativeName>
        <fullName evidence="10">Alpha-(1-&gt;4)-glucan branching enzyme</fullName>
    </alternativeName>
    <alternativeName>
        <fullName evidence="10">Glycogen branching enzyme</fullName>
        <shortName evidence="10">BE</shortName>
    </alternativeName>
</protein>
<dbReference type="Gene3D" id="2.60.40.10">
    <property type="entry name" value="Immunoglobulins"/>
    <property type="match status" value="2"/>
</dbReference>
<dbReference type="NCBIfam" id="NF008967">
    <property type="entry name" value="PRK12313.1"/>
    <property type="match status" value="1"/>
</dbReference>
<comment type="function">
    <text evidence="2 10">Catalyzes the formation of the alpha-1,6-glucosidic linkages in glycogen by scission of a 1,4-alpha-linked oligosaccharide from growing alpha-1,4-glucan chains and the subsequent attachment of the oligosaccharide to the alpha-1,6 position.</text>
</comment>
<evidence type="ECO:0000256" key="4">
    <source>
        <dbReference type="ARBA" id="ARBA00009000"/>
    </source>
</evidence>
<evidence type="ECO:0000256" key="3">
    <source>
        <dbReference type="ARBA" id="ARBA00004964"/>
    </source>
</evidence>
<comment type="subunit">
    <text evidence="10">Monomer.</text>
</comment>
<evidence type="ECO:0000256" key="1">
    <source>
        <dbReference type="ARBA" id="ARBA00000826"/>
    </source>
</evidence>
<dbReference type="EMBL" id="CP058952">
    <property type="protein sequence ID" value="QLI82342.1"/>
    <property type="molecule type" value="Genomic_DNA"/>
</dbReference>
<dbReference type="SUPFAM" id="SSF51011">
    <property type="entry name" value="Glycosyl hydrolase domain"/>
    <property type="match status" value="1"/>
</dbReference>
<proteinExistence type="inferred from homology"/>
<evidence type="ECO:0000259" key="12">
    <source>
        <dbReference type="SMART" id="SM00642"/>
    </source>
</evidence>
<dbReference type="GO" id="GO:0005829">
    <property type="term" value="C:cytosol"/>
    <property type="evidence" value="ECO:0007669"/>
    <property type="project" value="TreeGrafter"/>
</dbReference>
<reference evidence="13 14" key="1">
    <citation type="journal article" date="2016" name="Int. J. Syst. Evol. Microbiol.">
        <title>Chitinibacter fontanus sp. nov., isolated from a spring.</title>
        <authorList>
            <person name="Sheu S.Y."/>
            <person name="Li Y.S."/>
            <person name="Young C.C."/>
            <person name="Chen W.M."/>
        </authorList>
    </citation>
    <scope>NUCLEOTIDE SEQUENCE [LARGE SCALE GENOMIC DNA]</scope>
    <source>
        <strain evidence="13 14">STM-7</strain>
    </source>
</reference>
<comment type="catalytic activity">
    <reaction evidence="1 10">
        <text>Transfers a segment of a (1-&gt;4)-alpha-D-glucan chain to a primary hydroxy group in a similar glucan chain.</text>
        <dbReference type="EC" id="2.4.1.18"/>
    </reaction>
</comment>
<evidence type="ECO:0000256" key="7">
    <source>
        <dbReference type="ARBA" id="ARBA00022679"/>
    </source>
</evidence>
<organism evidence="13 14">
    <name type="scientific">Chitinibacter fontanus</name>
    <dbReference type="NCBI Taxonomy" id="1737446"/>
    <lineage>
        <taxon>Bacteria</taxon>
        <taxon>Pseudomonadati</taxon>
        <taxon>Pseudomonadota</taxon>
        <taxon>Betaproteobacteria</taxon>
        <taxon>Neisseriales</taxon>
        <taxon>Chitinibacteraceae</taxon>
        <taxon>Chitinibacter</taxon>
    </lineage>
</organism>
<evidence type="ECO:0000256" key="10">
    <source>
        <dbReference type="HAMAP-Rule" id="MF_00685"/>
    </source>
</evidence>
<dbReference type="GO" id="GO:0003844">
    <property type="term" value="F:1,4-alpha-glucan branching enzyme activity"/>
    <property type="evidence" value="ECO:0007669"/>
    <property type="project" value="UniProtKB-UniRule"/>
</dbReference>
<dbReference type="InterPro" id="IPR006407">
    <property type="entry name" value="GlgB"/>
</dbReference>
<evidence type="ECO:0000256" key="11">
    <source>
        <dbReference type="PIRSR" id="PIRSR000463-1"/>
    </source>
</evidence>
<dbReference type="NCBIfam" id="TIGR01515">
    <property type="entry name" value="branching_enzym"/>
    <property type="match status" value="1"/>
</dbReference>
<dbReference type="InterPro" id="IPR037439">
    <property type="entry name" value="Branching_enzy"/>
</dbReference>
<evidence type="ECO:0000256" key="9">
    <source>
        <dbReference type="ARBA" id="ARBA00023277"/>
    </source>
</evidence>
<dbReference type="FunFam" id="2.60.40.10:FF:000169">
    <property type="entry name" value="1,4-alpha-glucan branching enzyme GlgB"/>
    <property type="match status" value="1"/>
</dbReference>
<dbReference type="InterPro" id="IPR006047">
    <property type="entry name" value="GH13_cat_dom"/>
</dbReference>
<keyword evidence="8 10" id="KW-0320">Glycogen biosynthesis</keyword>
<evidence type="ECO:0000256" key="6">
    <source>
        <dbReference type="ARBA" id="ARBA00022676"/>
    </source>
</evidence>
<dbReference type="Pfam" id="PF22019">
    <property type="entry name" value="GlgB_N"/>
    <property type="match status" value="1"/>
</dbReference>
<name>A0A7D5Z8X7_9NEIS</name>
<dbReference type="FunFam" id="2.60.40.1180:FF:000002">
    <property type="entry name" value="1,4-alpha-glucan branching enzyme GlgB"/>
    <property type="match status" value="1"/>
</dbReference>
<dbReference type="CDD" id="cd11322">
    <property type="entry name" value="AmyAc_Glg_BE"/>
    <property type="match status" value="1"/>
</dbReference>
<dbReference type="SUPFAM" id="SSF51445">
    <property type="entry name" value="(Trans)glycosidases"/>
    <property type="match status" value="1"/>
</dbReference>
<evidence type="ECO:0000256" key="2">
    <source>
        <dbReference type="ARBA" id="ARBA00002953"/>
    </source>
</evidence>
<dbReference type="Pfam" id="PF02806">
    <property type="entry name" value="Alpha-amylase_C"/>
    <property type="match status" value="1"/>
</dbReference>
<evidence type="ECO:0000256" key="5">
    <source>
        <dbReference type="ARBA" id="ARBA00022600"/>
    </source>
</evidence>
<dbReference type="InterPro" id="IPR013783">
    <property type="entry name" value="Ig-like_fold"/>
</dbReference>
<keyword evidence="6 10" id="KW-0328">Glycosyltransferase</keyword>
<dbReference type="AlphaFoldDB" id="A0A7D5Z8X7"/>
<dbReference type="InterPro" id="IPR017853">
    <property type="entry name" value="GH"/>
</dbReference>
<dbReference type="HAMAP" id="MF_00685">
    <property type="entry name" value="GlgB"/>
    <property type="match status" value="1"/>
</dbReference>
<dbReference type="UniPathway" id="UPA00164"/>
<dbReference type="InterPro" id="IPR014756">
    <property type="entry name" value="Ig_E-set"/>
</dbReference>
<dbReference type="GO" id="GO:0005978">
    <property type="term" value="P:glycogen biosynthetic process"/>
    <property type="evidence" value="ECO:0007669"/>
    <property type="project" value="UniProtKB-UniRule"/>
</dbReference>
<dbReference type="FunFam" id="3.20.20.80:FF:000003">
    <property type="entry name" value="1,4-alpha-glucan branching enzyme GlgB"/>
    <property type="match status" value="1"/>
</dbReference>
<sequence>MIPLDSAQIAAVCAGQHADPFSFLGMHQHEGQLQVRAWLPAASECSLLEVKTGKVLAQLERIDERGFFAVVVPRRKNHFAYRLRVTWHGETVDIEDPYRFPPVLGDMDLWLLGEGNQLRPYERLGTHFRTIDGVEGVAFAVWAPNARRVSVVGDFNYWDGRRHVMRLRRECGVWEIFLPNVHEGQGYKYEIIDQHGALQLKADPYGFSAEMRPATASRVARLPAWVEGTQTRKDANALNAPVSIYEVHLASWRRRPEEGNRWLSYRELAVELIDYVKYMGFTHIELLPVNEHPFDGSWGYQPLGLYAPTSRFGTPDDFRHLVQTAHENGIGVILDWVPGHFPTDTHGLAQFDGSHLYEHSDPREGFHQDWNTLIYNFGRNEVRNYLIGNALYWIERYGIDGLRVDAVASMLYRDYSRKDGEWIPNQFGGRENLEAIDFMRRMNEVVGVERPEAITLAEESTAFPSVSRPPAMGGLGFHYKWNMGWMNDTLRYMQQDPVHRKYHHHHMTFGLVYAFSENFVLPISHDEVVHGKGSMLAKMPGDCWQQFANLRAYYAYMWAHPGKKLLFMGCEFAQGREWNHDTSLDWHLVDDPENGWHRGVQHLVRDLNRVYRDSPALYQIDFDHRGFEWISHDDADNSIFSFIRKGEAEDEFIIVVSNFTPVPRHGYRLGVPRAGVYTEVLNSDSEYYGGSNTGNLKLASEGIAAHARADSVCMTIPPLAAVYLRWSAE</sequence>
<dbReference type="Pfam" id="PF00128">
    <property type="entry name" value="Alpha-amylase"/>
    <property type="match status" value="2"/>
</dbReference>
<dbReference type="SMART" id="SM00642">
    <property type="entry name" value="Aamy"/>
    <property type="match status" value="1"/>
</dbReference>
<evidence type="ECO:0000313" key="14">
    <source>
        <dbReference type="Proteomes" id="UP000510822"/>
    </source>
</evidence>
<dbReference type="Pfam" id="PF02922">
    <property type="entry name" value="CBM_48"/>
    <property type="match status" value="1"/>
</dbReference>
<feature type="active site" description="Proton donor" evidence="10 11">
    <location>
        <position position="458"/>
    </location>
</feature>
<comment type="pathway">
    <text evidence="3 10">Glycan biosynthesis; glycogen biosynthesis.</text>
</comment>
<dbReference type="Gene3D" id="2.60.40.1180">
    <property type="entry name" value="Golgi alpha-mannosidase II"/>
    <property type="match status" value="1"/>
</dbReference>
<accession>A0A7D5Z8X7</accession>
<evidence type="ECO:0000313" key="13">
    <source>
        <dbReference type="EMBL" id="QLI82342.1"/>
    </source>
</evidence>
<dbReference type="InterPro" id="IPR004193">
    <property type="entry name" value="Glyco_hydro_13_N"/>
</dbReference>
<dbReference type="KEGG" id="cfon:HZU75_12855"/>
<dbReference type="InterPro" id="IPR006048">
    <property type="entry name" value="A-amylase/branching_C"/>
</dbReference>
<feature type="active site" description="Nucleophile" evidence="10 11">
    <location>
        <position position="405"/>
    </location>
</feature>
<dbReference type="EC" id="2.4.1.18" evidence="10"/>
<dbReference type="InterPro" id="IPR044143">
    <property type="entry name" value="GlgB_N_E_set_prok"/>
</dbReference>
<dbReference type="InterPro" id="IPR013780">
    <property type="entry name" value="Glyco_hydro_b"/>
</dbReference>